<dbReference type="CDD" id="cd00088">
    <property type="entry name" value="HPT"/>
    <property type="match status" value="1"/>
</dbReference>
<sequence length="121" mass="13607">MNPDELPIFDVEFALNQFSGNQALLIRIVEKFIQQNEAFSEQLASNLQKESSIETKRQIHTLKGVAANLGFKRLVATCHKIEPQASSSTQIEDFRNLLDAIEIALFESRNYCNSATSSAHH</sequence>
<evidence type="ECO:0000256" key="1">
    <source>
        <dbReference type="ARBA" id="ARBA00023012"/>
    </source>
</evidence>
<dbReference type="Proteomes" id="UP001247805">
    <property type="component" value="Unassembled WGS sequence"/>
</dbReference>
<dbReference type="Pfam" id="PF01627">
    <property type="entry name" value="Hpt"/>
    <property type="match status" value="1"/>
</dbReference>
<protein>
    <submittedName>
        <fullName evidence="4">Hpt domain-containing protein</fullName>
    </submittedName>
</protein>
<evidence type="ECO:0000313" key="4">
    <source>
        <dbReference type="EMBL" id="MDU0355616.1"/>
    </source>
</evidence>
<dbReference type="InterPro" id="IPR008207">
    <property type="entry name" value="Sig_transdc_His_kin_Hpt_dom"/>
</dbReference>
<dbReference type="InterPro" id="IPR036641">
    <property type="entry name" value="HPT_dom_sf"/>
</dbReference>
<evidence type="ECO:0000256" key="2">
    <source>
        <dbReference type="PROSITE-ProRule" id="PRU00110"/>
    </source>
</evidence>
<dbReference type="PROSITE" id="PS50894">
    <property type="entry name" value="HPT"/>
    <property type="match status" value="1"/>
</dbReference>
<proteinExistence type="predicted"/>
<name>A0ABU3T028_9ALTE</name>
<evidence type="ECO:0000313" key="5">
    <source>
        <dbReference type="Proteomes" id="UP001247805"/>
    </source>
</evidence>
<evidence type="ECO:0000259" key="3">
    <source>
        <dbReference type="PROSITE" id="PS50894"/>
    </source>
</evidence>
<dbReference type="SUPFAM" id="SSF47226">
    <property type="entry name" value="Histidine-containing phosphotransfer domain, HPT domain"/>
    <property type="match status" value="1"/>
</dbReference>
<gene>
    <name evidence="4" type="ORF">RS130_18470</name>
</gene>
<keyword evidence="2" id="KW-0597">Phosphoprotein</keyword>
<dbReference type="RefSeq" id="WP_316027148.1">
    <property type="nucleotide sequence ID" value="NZ_JAWDIO010000002.1"/>
</dbReference>
<keyword evidence="1" id="KW-0902">Two-component regulatory system</keyword>
<feature type="domain" description="HPt" evidence="3">
    <location>
        <begin position="21"/>
        <end position="115"/>
    </location>
</feature>
<reference evidence="4 5" key="1">
    <citation type="submission" date="2023-10" db="EMBL/GenBank/DDBJ databases">
        <title>Glaciecola aquimarina strain GGW-M5 nov., isolated from a coastal seawater.</title>
        <authorList>
            <person name="Bayburt H."/>
            <person name="Kim J.M."/>
            <person name="Choi B.J."/>
            <person name="Jeon C.O."/>
        </authorList>
    </citation>
    <scope>NUCLEOTIDE SEQUENCE [LARGE SCALE GENOMIC DNA]</scope>
    <source>
        <strain evidence="4 5">KCTC 32108</strain>
    </source>
</reference>
<keyword evidence="5" id="KW-1185">Reference proteome</keyword>
<dbReference type="EMBL" id="JAWDIO010000002">
    <property type="protein sequence ID" value="MDU0355616.1"/>
    <property type="molecule type" value="Genomic_DNA"/>
</dbReference>
<comment type="caution">
    <text evidence="4">The sequence shown here is derived from an EMBL/GenBank/DDBJ whole genome shotgun (WGS) entry which is preliminary data.</text>
</comment>
<dbReference type="SMART" id="SM00073">
    <property type="entry name" value="HPT"/>
    <property type="match status" value="1"/>
</dbReference>
<feature type="modified residue" description="Phosphohistidine" evidence="2">
    <location>
        <position position="60"/>
    </location>
</feature>
<dbReference type="Gene3D" id="1.20.120.160">
    <property type="entry name" value="HPT domain"/>
    <property type="match status" value="1"/>
</dbReference>
<organism evidence="4 5">
    <name type="scientific">Paraglaciecola aquimarina</name>
    <dbReference type="NCBI Taxonomy" id="1235557"/>
    <lineage>
        <taxon>Bacteria</taxon>
        <taxon>Pseudomonadati</taxon>
        <taxon>Pseudomonadota</taxon>
        <taxon>Gammaproteobacteria</taxon>
        <taxon>Alteromonadales</taxon>
        <taxon>Alteromonadaceae</taxon>
        <taxon>Paraglaciecola</taxon>
    </lineage>
</organism>
<accession>A0ABU3T028</accession>